<dbReference type="Proteomes" id="UP000321249">
    <property type="component" value="Unassembled WGS sequence"/>
</dbReference>
<accession>A0A5C6TUR1</accession>
<proteinExistence type="predicted"/>
<name>A0A5C6TUR1_9SPHN</name>
<dbReference type="RefSeq" id="WP_147043599.1">
    <property type="nucleotide sequence ID" value="NZ_BAABIR010000001.1"/>
</dbReference>
<dbReference type="EMBL" id="VOQQ01000001">
    <property type="protein sequence ID" value="TXC64193.1"/>
    <property type="molecule type" value="Genomic_DNA"/>
</dbReference>
<dbReference type="OrthoDB" id="7572563at2"/>
<evidence type="ECO:0000313" key="2">
    <source>
        <dbReference type="Proteomes" id="UP000321249"/>
    </source>
</evidence>
<protein>
    <submittedName>
        <fullName evidence="1">Uncharacterized protein</fullName>
    </submittedName>
</protein>
<dbReference type="AlphaFoldDB" id="A0A5C6TUR1"/>
<evidence type="ECO:0000313" key="1">
    <source>
        <dbReference type="EMBL" id="TXC64193.1"/>
    </source>
</evidence>
<keyword evidence="2" id="KW-1185">Reference proteome</keyword>
<organism evidence="1 2">
    <name type="scientific">Allosphingosinicella ginsenosidimutans</name>
    <dbReference type="NCBI Taxonomy" id="1176539"/>
    <lineage>
        <taxon>Bacteria</taxon>
        <taxon>Pseudomonadati</taxon>
        <taxon>Pseudomonadota</taxon>
        <taxon>Alphaproteobacteria</taxon>
        <taxon>Sphingomonadales</taxon>
        <taxon>Sphingomonadaceae</taxon>
        <taxon>Allosphingosinicella</taxon>
    </lineage>
</organism>
<reference evidence="1 2" key="1">
    <citation type="journal article" date="2015" name="J. Microbiol.">
        <title>Sphingosinicella ginsenosidimutans sp. nov., with ginsenoside converting activity.</title>
        <authorList>
            <person name="Kim J.K."/>
            <person name="Kang M.S."/>
            <person name="Park S.C."/>
            <person name="Kim K.M."/>
            <person name="Choi K."/>
            <person name="Yoon M.H."/>
            <person name="Im W.T."/>
        </authorList>
    </citation>
    <scope>NUCLEOTIDE SEQUENCE [LARGE SCALE GENOMIC DNA]</scope>
    <source>
        <strain evidence="1 2">BS-11</strain>
    </source>
</reference>
<sequence>MSRLIKDYVEVGDHTSLDELIGRLTAIRDSLPEKTDAELLVRGDDIFGRHLCIGFMRPLTAEEAACEGRYGQAGRPKLKRAA</sequence>
<gene>
    <name evidence="1" type="ORF">FRZ32_11310</name>
</gene>
<comment type="caution">
    <text evidence="1">The sequence shown here is derived from an EMBL/GenBank/DDBJ whole genome shotgun (WGS) entry which is preliminary data.</text>
</comment>